<keyword evidence="2" id="KW-0812">Transmembrane</keyword>
<organism evidence="3 4">
    <name type="scientific">Coccomyxa viridis</name>
    <dbReference type="NCBI Taxonomy" id="1274662"/>
    <lineage>
        <taxon>Eukaryota</taxon>
        <taxon>Viridiplantae</taxon>
        <taxon>Chlorophyta</taxon>
        <taxon>core chlorophytes</taxon>
        <taxon>Trebouxiophyceae</taxon>
        <taxon>Trebouxiophyceae incertae sedis</taxon>
        <taxon>Coccomyxaceae</taxon>
        <taxon>Coccomyxa</taxon>
    </lineage>
</organism>
<protein>
    <submittedName>
        <fullName evidence="3">G10302 protein</fullName>
    </submittedName>
</protein>
<proteinExistence type="predicted"/>
<accession>A0ABP1G501</accession>
<evidence type="ECO:0000313" key="4">
    <source>
        <dbReference type="Proteomes" id="UP001497392"/>
    </source>
</evidence>
<gene>
    <name evidence="3" type="primary">g10302</name>
    <name evidence="3" type="ORF">VP750_LOCUS9260</name>
</gene>
<keyword evidence="2" id="KW-0472">Membrane</keyword>
<dbReference type="PANTHER" id="PTHR37213">
    <property type="entry name" value="SUBTILISIN-LIKE PROTEASE"/>
    <property type="match status" value="1"/>
</dbReference>
<feature type="region of interest" description="Disordered" evidence="1">
    <location>
        <begin position="50"/>
        <end position="89"/>
    </location>
</feature>
<dbReference type="PANTHER" id="PTHR37213:SF1">
    <property type="entry name" value="SUBTILISIN-LIKE PROTEASE"/>
    <property type="match status" value="1"/>
</dbReference>
<evidence type="ECO:0000256" key="1">
    <source>
        <dbReference type="SAM" id="MobiDB-lite"/>
    </source>
</evidence>
<feature type="compositionally biased region" description="Basic and acidic residues" evidence="1">
    <location>
        <begin position="50"/>
        <end position="74"/>
    </location>
</feature>
<dbReference type="EMBL" id="CAXHTA020000017">
    <property type="protein sequence ID" value="CAL5227354.1"/>
    <property type="molecule type" value="Genomic_DNA"/>
</dbReference>
<keyword evidence="4" id="KW-1185">Reference proteome</keyword>
<keyword evidence="2" id="KW-1133">Transmembrane helix</keyword>
<dbReference type="Proteomes" id="UP001497392">
    <property type="component" value="Unassembled WGS sequence"/>
</dbReference>
<evidence type="ECO:0000313" key="3">
    <source>
        <dbReference type="EMBL" id="CAL5227354.1"/>
    </source>
</evidence>
<sequence length="89" mass="10166">MAAWGKGFRKTVKQNLGFRGGTNIAAWAVAGVAAYYLWIKPERQAELERKAARERSVQRAKERGWEEVERRRPLPDPQDTGLLRGSKKN</sequence>
<reference evidence="3 4" key="1">
    <citation type="submission" date="2024-06" db="EMBL/GenBank/DDBJ databases">
        <authorList>
            <person name="Kraege A."/>
            <person name="Thomma B."/>
        </authorList>
    </citation>
    <scope>NUCLEOTIDE SEQUENCE [LARGE SCALE GENOMIC DNA]</scope>
</reference>
<comment type="caution">
    <text evidence="3">The sequence shown here is derived from an EMBL/GenBank/DDBJ whole genome shotgun (WGS) entry which is preliminary data.</text>
</comment>
<name>A0ABP1G501_9CHLO</name>
<feature type="transmembrane region" description="Helical" evidence="2">
    <location>
        <begin position="20"/>
        <end position="39"/>
    </location>
</feature>
<evidence type="ECO:0000256" key="2">
    <source>
        <dbReference type="SAM" id="Phobius"/>
    </source>
</evidence>